<dbReference type="InterPro" id="IPR005511">
    <property type="entry name" value="SMP-30"/>
</dbReference>
<keyword evidence="7" id="KW-1185">Reference proteome</keyword>
<protein>
    <submittedName>
        <fullName evidence="6">Gluconolactonase</fullName>
        <ecNumber evidence="6">3.1.1.17</ecNumber>
    </submittedName>
</protein>
<reference evidence="6" key="1">
    <citation type="submission" date="2019-10" db="EMBL/GenBank/DDBJ databases">
        <authorList>
            <consortium name="Genoscope - CEA"/>
            <person name="William W."/>
        </authorList>
    </citation>
    <scope>NUCLEOTIDE SEQUENCE [LARGE SCALE GENOMIC DNA]</scope>
    <source>
        <strain evidence="6">BBR_PRJEB10992</strain>
    </source>
</reference>
<dbReference type="OrthoDB" id="2633250at2"/>
<feature type="binding site" evidence="4">
    <location>
        <position position="56"/>
    </location>
    <ligand>
        <name>a divalent metal cation</name>
        <dbReference type="ChEBI" id="CHEBI:60240"/>
    </ligand>
</feature>
<evidence type="ECO:0000313" key="7">
    <source>
        <dbReference type="Proteomes" id="UP000184550"/>
    </source>
</evidence>
<dbReference type="PANTHER" id="PTHR47572">
    <property type="entry name" value="LIPOPROTEIN-RELATED"/>
    <property type="match status" value="1"/>
</dbReference>
<dbReference type="RefSeq" id="WP_083622312.1">
    <property type="nucleotide sequence ID" value="NZ_LR734871.1"/>
</dbReference>
<dbReference type="AlphaFoldDB" id="A0A7Z9E0B3"/>
<evidence type="ECO:0000313" key="6">
    <source>
        <dbReference type="EMBL" id="VXD19186.1"/>
    </source>
</evidence>
<dbReference type="PRINTS" id="PR01790">
    <property type="entry name" value="SMP30FAMILY"/>
</dbReference>
<comment type="similarity">
    <text evidence="1">Belongs to the SMP-30/CGR1 family.</text>
</comment>
<feature type="domain" description="SMP-30/Gluconolactonase/LRE-like region" evidence="5">
    <location>
        <begin position="54"/>
        <end position="298"/>
    </location>
</feature>
<sequence length="315" mass="35361">MLRIAKWVNRQIKQLGSIFPKKLASGRLEAKSQGFRTLFPKEVKIDRVATGFQFTEGPIWIAEEKHLLFSDIPANKIVQLTPNGKVKTFRKPSHNSNGLTLDKQGQLIACEQGTRRVTRTEKDGTITILADQFQGKKLNSPNDVIVKSNGAIYFTDPPYGIKPEQQEQPIQGVYLIPPDHQEIILLADDFYKPNGLAFSPDEKQLYIDDSQCRHIRVFDVKIDGTLANSRVFHDMNIEEPGSPDGMKIDVQGNIYCTGAGGVWVFDSEGNHLGTIVTPERPANCAWGDEDWQSLYITARTSVYRIRVNIPGIQLP</sequence>
<dbReference type="GO" id="GO:0046872">
    <property type="term" value="F:metal ion binding"/>
    <property type="evidence" value="ECO:0007669"/>
    <property type="project" value="UniProtKB-KW"/>
</dbReference>
<evidence type="ECO:0000259" key="5">
    <source>
        <dbReference type="Pfam" id="PF08450"/>
    </source>
</evidence>
<dbReference type="Gene3D" id="2.120.10.30">
    <property type="entry name" value="TolB, C-terminal domain"/>
    <property type="match status" value="1"/>
</dbReference>
<proteinExistence type="inferred from homology"/>
<evidence type="ECO:0000256" key="1">
    <source>
        <dbReference type="ARBA" id="ARBA00008853"/>
    </source>
</evidence>
<evidence type="ECO:0000256" key="3">
    <source>
        <dbReference type="PIRSR" id="PIRSR605511-1"/>
    </source>
</evidence>
<dbReference type="InterPro" id="IPR011042">
    <property type="entry name" value="6-blade_b-propeller_TolB-like"/>
</dbReference>
<keyword evidence="4" id="KW-0479">Metal-binding</keyword>
<dbReference type="InterPro" id="IPR051262">
    <property type="entry name" value="SMP-30/CGR1_Lactonase"/>
</dbReference>
<dbReference type="EC" id="3.1.1.17" evidence="6"/>
<evidence type="ECO:0000256" key="2">
    <source>
        <dbReference type="ARBA" id="ARBA00022801"/>
    </source>
</evidence>
<dbReference type="Pfam" id="PF08450">
    <property type="entry name" value="SGL"/>
    <property type="match status" value="1"/>
</dbReference>
<feature type="binding site" evidence="4">
    <location>
        <position position="194"/>
    </location>
    <ligand>
        <name>a divalent metal cation</name>
        <dbReference type="ChEBI" id="CHEBI:60240"/>
    </ligand>
</feature>
<dbReference type="EMBL" id="CZCU02000138">
    <property type="protein sequence ID" value="VXD19186.1"/>
    <property type="molecule type" value="Genomic_DNA"/>
</dbReference>
<organism evidence="6 7">
    <name type="scientific">Planktothrix serta PCC 8927</name>
    <dbReference type="NCBI Taxonomy" id="671068"/>
    <lineage>
        <taxon>Bacteria</taxon>
        <taxon>Bacillati</taxon>
        <taxon>Cyanobacteriota</taxon>
        <taxon>Cyanophyceae</taxon>
        <taxon>Oscillatoriophycideae</taxon>
        <taxon>Oscillatoriales</taxon>
        <taxon>Microcoleaceae</taxon>
        <taxon>Planktothrix</taxon>
    </lineage>
</organism>
<keyword evidence="4" id="KW-0862">Zinc</keyword>
<accession>A0A7Z9E0B3</accession>
<comment type="cofactor">
    <cofactor evidence="4">
        <name>Zn(2+)</name>
        <dbReference type="ChEBI" id="CHEBI:29105"/>
    </cofactor>
    <text evidence="4">Binds 1 divalent metal cation per subunit.</text>
</comment>
<dbReference type="InterPro" id="IPR013658">
    <property type="entry name" value="SGL"/>
</dbReference>
<dbReference type="Proteomes" id="UP000184550">
    <property type="component" value="Unassembled WGS sequence"/>
</dbReference>
<dbReference type="GO" id="GO:0004341">
    <property type="term" value="F:gluconolactonase activity"/>
    <property type="evidence" value="ECO:0007669"/>
    <property type="project" value="UniProtKB-EC"/>
</dbReference>
<feature type="active site" description="Proton donor/acceptor" evidence="3">
    <location>
        <position position="244"/>
    </location>
</feature>
<dbReference type="PANTHER" id="PTHR47572:SF4">
    <property type="entry name" value="LACTONASE DRP35"/>
    <property type="match status" value="1"/>
</dbReference>
<gene>
    <name evidence="6" type="ORF">PL8927_620041</name>
</gene>
<dbReference type="SUPFAM" id="SSF63829">
    <property type="entry name" value="Calcium-dependent phosphotriesterase"/>
    <property type="match status" value="1"/>
</dbReference>
<keyword evidence="2 6" id="KW-0378">Hydrolase</keyword>
<evidence type="ECO:0000256" key="4">
    <source>
        <dbReference type="PIRSR" id="PIRSR605511-2"/>
    </source>
</evidence>
<name>A0A7Z9E0B3_9CYAN</name>
<comment type="caution">
    <text evidence="6">The sequence shown here is derived from an EMBL/GenBank/DDBJ whole genome shotgun (WGS) entry which is preliminary data.</text>
</comment>
<feature type="binding site" evidence="4">
    <location>
        <position position="142"/>
    </location>
    <ligand>
        <name>substrate</name>
    </ligand>
</feature>
<feature type="binding site" evidence="4">
    <location>
        <position position="244"/>
    </location>
    <ligand>
        <name>a divalent metal cation</name>
        <dbReference type="ChEBI" id="CHEBI:60240"/>
    </ligand>
</feature>